<evidence type="ECO:0000313" key="3">
    <source>
        <dbReference type="Proteomes" id="UP000479692"/>
    </source>
</evidence>
<accession>A0A7C9M0D1</accession>
<gene>
    <name evidence="2" type="ORF">GN331_05025</name>
</gene>
<protein>
    <recommendedName>
        <fullName evidence="1">Bacteriophage T5 Orf172 DNA-binding domain-containing protein</fullName>
    </recommendedName>
</protein>
<dbReference type="InterPro" id="IPR018306">
    <property type="entry name" value="Phage_T5_Orf172_DNA-bd"/>
</dbReference>
<sequence length="155" mass="17168">MRASESCAVFRAPIRRRVLLTGSPRGRAVAEGYIYVGGFQPHPDVLYIKAGKSCRPKDRMKQYGTMVPGGLNFMEAAKTDTPNKAERGLLTALAEMEGMEAIGGEWFKCHPFMRLPALDQLRVFGREVLNVRPFCPAPFGSAAPGKRGQRRTRRG</sequence>
<feature type="domain" description="Bacteriophage T5 Orf172 DNA-binding" evidence="1">
    <location>
        <begin position="32"/>
        <end position="110"/>
    </location>
</feature>
<comment type="caution">
    <text evidence="2">The sequence shown here is derived from an EMBL/GenBank/DDBJ whole genome shotgun (WGS) entry which is preliminary data.</text>
</comment>
<keyword evidence="3" id="KW-1185">Reference proteome</keyword>
<evidence type="ECO:0000259" key="1">
    <source>
        <dbReference type="Pfam" id="PF10544"/>
    </source>
</evidence>
<organism evidence="2 3">
    <name type="scientific">Noviluteimonas gilva</name>
    <dbReference type="NCBI Taxonomy" id="2682097"/>
    <lineage>
        <taxon>Bacteria</taxon>
        <taxon>Pseudomonadati</taxon>
        <taxon>Pseudomonadota</taxon>
        <taxon>Gammaproteobacteria</taxon>
        <taxon>Lysobacterales</taxon>
        <taxon>Lysobacteraceae</taxon>
        <taxon>Noviluteimonas</taxon>
    </lineage>
</organism>
<dbReference type="Pfam" id="PF10544">
    <property type="entry name" value="T5orf172"/>
    <property type="match status" value="1"/>
</dbReference>
<name>A0A7C9M0D1_9GAMM</name>
<reference evidence="2 3" key="1">
    <citation type="submission" date="2019-12" db="EMBL/GenBank/DDBJ databases">
        <authorList>
            <person name="Xu J."/>
        </authorList>
    </citation>
    <scope>NUCLEOTIDE SEQUENCE [LARGE SCALE GENOMIC DNA]</scope>
    <source>
        <strain evidence="2 3">HX-5-24</strain>
    </source>
</reference>
<dbReference type="Proteomes" id="UP000479692">
    <property type="component" value="Unassembled WGS sequence"/>
</dbReference>
<dbReference type="EMBL" id="WOXT01000001">
    <property type="protein sequence ID" value="MUV13568.1"/>
    <property type="molecule type" value="Genomic_DNA"/>
</dbReference>
<proteinExistence type="predicted"/>
<dbReference type="AlphaFoldDB" id="A0A7C9M0D1"/>
<evidence type="ECO:0000313" key="2">
    <source>
        <dbReference type="EMBL" id="MUV13568.1"/>
    </source>
</evidence>